<evidence type="ECO:0000256" key="1">
    <source>
        <dbReference type="ARBA" id="ARBA00008552"/>
    </source>
</evidence>
<dbReference type="Pfam" id="PF07910">
    <property type="entry name" value="Peptidase_C78"/>
    <property type="match status" value="1"/>
</dbReference>
<sequence length="291" mass="32494">LVILGESKMAAQCFSQFQTVETITSYGWLSHPSGDRVVNPPPPPTQFVTLYRMVVLRLFVSPLENNSYLFAYSTQNNQRINNCNHHWFIVPLCVVPVFIPFVQDNTDDKNWGCAYRSLQTLISWLMWQGEVPVQRLPSITDIQASLARTGDKPKNFVGSRQWIGSFELSFCLEEMYGIQCRLLPVTQGSQMTSTASVLLSQHFASGGGPVMIGGGQLAHTIIGVQLSDTSVPGAKSAPTRYLILDPHYTGPAGNLKQIVDKGWCGWKEESFWKPTVHYNLCFLPVIRPGRV</sequence>
<dbReference type="WBParaSite" id="ECPE_0001396001-mRNA-1">
    <property type="protein sequence ID" value="ECPE_0001396001-mRNA-1"/>
    <property type="gene ID" value="ECPE_0001396001"/>
</dbReference>
<keyword evidence="2" id="KW-0378">Hydrolase</keyword>
<evidence type="ECO:0000259" key="3">
    <source>
        <dbReference type="Pfam" id="PF07910"/>
    </source>
</evidence>
<dbReference type="Gene3D" id="3.90.70.130">
    <property type="match status" value="1"/>
</dbReference>
<dbReference type="InterPro" id="IPR012462">
    <property type="entry name" value="UFSP1/2_DUB_cat"/>
</dbReference>
<dbReference type="GO" id="GO:0071567">
    <property type="term" value="F:deUFMylase activity"/>
    <property type="evidence" value="ECO:0007669"/>
    <property type="project" value="TreeGrafter"/>
</dbReference>
<dbReference type="PANTHER" id="PTHR48153:SF2">
    <property type="entry name" value="UFM1-SPECIFIC PROTEASE 2"/>
    <property type="match status" value="1"/>
</dbReference>
<comment type="similarity">
    <text evidence="1">Belongs to the peptidase C78 family.</text>
</comment>
<evidence type="ECO:0000256" key="2">
    <source>
        <dbReference type="ARBA" id="ARBA00022801"/>
    </source>
</evidence>
<dbReference type="PANTHER" id="PTHR48153">
    <property type="entry name" value="UFM1-SPECIFIC PROTEASE 2"/>
    <property type="match status" value="1"/>
</dbReference>
<name>A0A183B3Y5_9TREM</name>
<accession>A0A183B3Y5</accession>
<proteinExistence type="inferred from homology"/>
<evidence type="ECO:0000313" key="4">
    <source>
        <dbReference type="WBParaSite" id="ECPE_0001396001-mRNA-1"/>
    </source>
</evidence>
<organism evidence="4">
    <name type="scientific">Echinostoma caproni</name>
    <dbReference type="NCBI Taxonomy" id="27848"/>
    <lineage>
        <taxon>Eukaryota</taxon>
        <taxon>Metazoa</taxon>
        <taxon>Spiralia</taxon>
        <taxon>Lophotrochozoa</taxon>
        <taxon>Platyhelminthes</taxon>
        <taxon>Trematoda</taxon>
        <taxon>Digenea</taxon>
        <taxon>Plagiorchiida</taxon>
        <taxon>Echinostomata</taxon>
        <taxon>Echinostomatoidea</taxon>
        <taxon>Echinostomatidae</taxon>
        <taxon>Echinostoma</taxon>
    </lineage>
</organism>
<protein>
    <submittedName>
        <fullName evidence="4">Ufm1-specific protease 2</fullName>
    </submittedName>
</protein>
<dbReference type="AlphaFoldDB" id="A0A183B3Y5"/>
<feature type="domain" description="UFSP1/2/DUB catalytic" evidence="3">
    <location>
        <begin position="101"/>
        <end position="281"/>
    </location>
</feature>
<reference evidence="4" key="1">
    <citation type="submission" date="2016-06" db="UniProtKB">
        <authorList>
            <consortium name="WormBaseParasite"/>
        </authorList>
    </citation>
    <scope>IDENTIFICATION</scope>
</reference>